<dbReference type="AlphaFoldDB" id="A0A4Y7IIZ2"/>
<dbReference type="GO" id="GO:0005524">
    <property type="term" value="F:ATP binding"/>
    <property type="evidence" value="ECO:0007669"/>
    <property type="project" value="UniProtKB-KW"/>
</dbReference>
<dbReference type="Gramene" id="RZC48056">
    <property type="protein sequence ID" value="RZC48056"/>
    <property type="gene ID" value="C5167_040995"/>
</dbReference>
<keyword evidence="8" id="KW-1185">Reference proteome</keyword>
<accession>A0A4Y7IIZ2</accession>
<dbReference type="GO" id="GO:0043531">
    <property type="term" value="F:ADP binding"/>
    <property type="evidence" value="ECO:0007669"/>
    <property type="project" value="InterPro"/>
</dbReference>
<name>A0A4Y7IIZ2_PAPSO</name>
<evidence type="ECO:0000313" key="8">
    <source>
        <dbReference type="Proteomes" id="UP000316621"/>
    </source>
</evidence>
<dbReference type="Pfam" id="PF23559">
    <property type="entry name" value="WHD_DRP"/>
    <property type="match status" value="1"/>
</dbReference>
<feature type="domain" description="AAA+ ATPase" evidence="6">
    <location>
        <begin position="997"/>
        <end position="1120"/>
    </location>
</feature>
<dbReference type="EMBL" id="CM010715">
    <property type="protein sequence ID" value="RZC48056.1"/>
    <property type="molecule type" value="Genomic_DNA"/>
</dbReference>
<dbReference type="InterPro" id="IPR002182">
    <property type="entry name" value="NB-ARC"/>
</dbReference>
<evidence type="ECO:0000259" key="6">
    <source>
        <dbReference type="SMART" id="SM00382"/>
    </source>
</evidence>
<dbReference type="InterPro" id="IPR036388">
    <property type="entry name" value="WH-like_DNA-bd_sf"/>
</dbReference>
<proteinExistence type="inferred from homology"/>
<dbReference type="FunFam" id="1.10.8.430:FF:000003">
    <property type="entry name" value="Probable disease resistance protein At5g66910"/>
    <property type="match status" value="1"/>
</dbReference>
<dbReference type="Proteomes" id="UP000316621">
    <property type="component" value="Chromosome 1"/>
</dbReference>
<comment type="similarity">
    <text evidence="1">Belongs to the disease resistance NB-LRR family.</text>
</comment>
<dbReference type="InterPro" id="IPR058922">
    <property type="entry name" value="WHD_DRP"/>
</dbReference>
<dbReference type="InterPro" id="IPR003593">
    <property type="entry name" value="AAA+_ATPase"/>
</dbReference>
<evidence type="ECO:0000256" key="5">
    <source>
        <dbReference type="SAM" id="Coils"/>
    </source>
</evidence>
<keyword evidence="4" id="KW-0547">Nucleotide-binding</keyword>
<dbReference type="Gene3D" id="3.40.50.300">
    <property type="entry name" value="P-loop containing nucleotide triphosphate hydrolases"/>
    <property type="match status" value="2"/>
</dbReference>
<dbReference type="Gene3D" id="1.10.8.430">
    <property type="entry name" value="Helical domain of apoptotic protease-activating factors"/>
    <property type="match status" value="2"/>
</dbReference>
<evidence type="ECO:0000313" key="7">
    <source>
        <dbReference type="EMBL" id="RZC48056.1"/>
    </source>
</evidence>
<keyword evidence="5" id="KW-0175">Coiled coil</keyword>
<feature type="coiled-coil region" evidence="5">
    <location>
        <begin position="32"/>
        <end position="97"/>
    </location>
</feature>
<dbReference type="FunFam" id="1.10.10.10:FF:000322">
    <property type="entry name" value="Probable disease resistance protein At1g63360"/>
    <property type="match status" value="1"/>
</dbReference>
<dbReference type="PRINTS" id="PR00364">
    <property type="entry name" value="DISEASERSIST"/>
</dbReference>
<keyword evidence="2" id="KW-0677">Repeat</keyword>
<dbReference type="Gene3D" id="1.10.10.10">
    <property type="entry name" value="Winged helix-like DNA-binding domain superfamily/Winged helix DNA-binding domain"/>
    <property type="match status" value="1"/>
</dbReference>
<organism evidence="7 8">
    <name type="scientific">Papaver somniferum</name>
    <name type="common">Opium poppy</name>
    <dbReference type="NCBI Taxonomy" id="3469"/>
    <lineage>
        <taxon>Eukaryota</taxon>
        <taxon>Viridiplantae</taxon>
        <taxon>Streptophyta</taxon>
        <taxon>Embryophyta</taxon>
        <taxon>Tracheophyta</taxon>
        <taxon>Spermatophyta</taxon>
        <taxon>Magnoliopsida</taxon>
        <taxon>Ranunculales</taxon>
        <taxon>Papaveraceae</taxon>
        <taxon>Papaveroideae</taxon>
        <taxon>Papaver</taxon>
    </lineage>
</organism>
<protein>
    <recommendedName>
        <fullName evidence="6">AAA+ ATPase domain-containing protein</fullName>
    </recommendedName>
</protein>
<dbReference type="PANTHER" id="PTHR33463">
    <property type="entry name" value="NB-ARC DOMAIN-CONTAINING PROTEIN-RELATED"/>
    <property type="match status" value="1"/>
</dbReference>
<dbReference type="InterPro" id="IPR027417">
    <property type="entry name" value="P-loop_NTPase"/>
</dbReference>
<evidence type="ECO:0000256" key="1">
    <source>
        <dbReference type="ARBA" id="ARBA00008894"/>
    </source>
</evidence>
<evidence type="ECO:0000256" key="3">
    <source>
        <dbReference type="ARBA" id="ARBA00022821"/>
    </source>
</evidence>
<dbReference type="Pfam" id="PF00931">
    <property type="entry name" value="NB-ARC"/>
    <property type="match status" value="2"/>
</dbReference>
<keyword evidence="3" id="KW-0611">Plant defense</keyword>
<dbReference type="SUPFAM" id="SSF52540">
    <property type="entry name" value="P-loop containing nucleoside triphosphate hydrolases"/>
    <property type="match status" value="2"/>
</dbReference>
<dbReference type="InterPro" id="IPR042197">
    <property type="entry name" value="Apaf_helical"/>
</dbReference>
<dbReference type="PANTHER" id="PTHR33463:SF220">
    <property type="entry name" value="NB-ARC DOMAIN-CONTAINING PROTEIN"/>
    <property type="match status" value="1"/>
</dbReference>
<dbReference type="OMA" id="WSEETNI"/>
<dbReference type="InterPro" id="IPR032675">
    <property type="entry name" value="LRR_dom_sf"/>
</dbReference>
<dbReference type="SMART" id="SM00382">
    <property type="entry name" value="AAA"/>
    <property type="match status" value="1"/>
</dbReference>
<dbReference type="FunFam" id="3.40.50.300:FF:001091">
    <property type="entry name" value="Probable disease resistance protein At1g61300"/>
    <property type="match status" value="1"/>
</dbReference>
<dbReference type="GO" id="GO:0006952">
    <property type="term" value="P:defense response"/>
    <property type="evidence" value="ECO:0007669"/>
    <property type="project" value="UniProtKB-KW"/>
</dbReference>
<dbReference type="Gene3D" id="3.80.10.10">
    <property type="entry name" value="Ribonuclease Inhibitor"/>
    <property type="match status" value="2"/>
</dbReference>
<sequence length="1194" mass="136338">MDFVSPIIDIVSRLWNCSAAHRNYLCKLKQNVNALENSFMKLKERRDDVKERVHTAESNQTEPAKRTHEVSGWMQRVEMLEQEIESILQECVKNERRSYFCCWGRKNCCIGYKLGKIVVELLNDADKFCNEGVFQVLVDKSQPDIVREIATTQADIDIQNIQKQIGKLLGLSWSEETNIDDRAKDITEVLKNKKFVLFLDDIWERVDLATVGIPDLTKDSQEMINISRVVFTTRSESVCGLMEADTKIKVDCLQWGEAWILFQEKVGQQELTNCPNILEIAKQVAKECLGLPLALVTIGRTMASKTTLPQWQYALTVLQKSASEFSGMAEEVLAKMKFSYDNLPTEKLKSCFLYCSLYPEDYSIIKVDLIRLWIGEGFLDEVYNEGHDVIENLKGACLLETGFFLVNGDSVKMHDVVRDLAIWIVSDLGGKKGKYLTIQAKNKLKLHKWEKAEKISLVGNESIGELNGAPNCLNLSTLLLQDSKAQIISDDFFRSMPMLKVLDMSKMEISDCNKLPASIFSLTELQYFDLSFVYCKHIYIDLSPGTLVCLTKLKMLNFYCSNTFNWEVEGGPSLSELECLNDLNYLGIKIGTSHALQRLASSHKLQLCTNLLQIYRCQDITTLVLSPLSLPAASPISSLVSLGNMVGLKTLQLDCCWRLEELRIVSWVGMEDKATLFTSLEILQLFDMPELKIAWHVAQQSLFCFVNLKQVSIWCCPKLKDVTWLIYAQNLETLDLEYLDGLEEIISDGLAAKEKLKTTFSRLNSLSFFNIPKLKRICNHNVEFLCLEHIEVNRCPELKKLPFNTNSVIPRTLGKIEGDKKWWESLEWEDEATKSNLAPYFSMDFVTPIIDIISRLWNCSATHRNYLFELKQNLNALESSFTKLKDRRDDVKARVRTAESNPMEPAKRTHEVSGIRNEGESYFRFWGQKNCCNGYKLGKIVVEKLNNANKFWNEGVFQVLVDKSEADVVREMSTNRVVAMESKLEEIWKLLADEESLVRIIGVHGMGGVGKTTLLKNVNNEFLKRNHHFDKVIWVVVSQVLNIKIIQKQMGKSLGLSWSEETNIYDRAFDIMQVLKKKSFVLLLDDIWERVDLQIIGIPNVKITTQELTKSRVIFTTRSESVCGFMQADEIIKVTCLDWDDSWLLFQQNVSERALSFHPEVSELAIKVAKECLGLPLALVTIGQAMASKKTLQE</sequence>
<evidence type="ECO:0000256" key="4">
    <source>
        <dbReference type="ARBA" id="ARBA00022840"/>
    </source>
</evidence>
<feature type="coiled-coil region" evidence="5">
    <location>
        <begin position="867"/>
        <end position="901"/>
    </location>
</feature>
<dbReference type="SUPFAM" id="SSF52058">
    <property type="entry name" value="L domain-like"/>
    <property type="match status" value="1"/>
</dbReference>
<dbReference type="InterPro" id="IPR050905">
    <property type="entry name" value="Plant_NBS-LRR"/>
</dbReference>
<evidence type="ECO:0000256" key="2">
    <source>
        <dbReference type="ARBA" id="ARBA00022737"/>
    </source>
</evidence>
<keyword evidence="4" id="KW-0067">ATP-binding</keyword>
<gene>
    <name evidence="7" type="ORF">C5167_040995</name>
</gene>
<reference evidence="7 8" key="1">
    <citation type="journal article" date="2018" name="Science">
        <title>The opium poppy genome and morphinan production.</title>
        <authorList>
            <person name="Guo L."/>
            <person name="Winzer T."/>
            <person name="Yang X."/>
            <person name="Li Y."/>
            <person name="Ning Z."/>
            <person name="He Z."/>
            <person name="Teodor R."/>
            <person name="Lu Y."/>
            <person name="Bowser T.A."/>
            <person name="Graham I.A."/>
            <person name="Ye K."/>
        </authorList>
    </citation>
    <scope>NUCLEOTIDE SEQUENCE [LARGE SCALE GENOMIC DNA]</scope>
    <source>
        <strain evidence="8">cv. HN1</strain>
        <tissue evidence="7">Leaves</tissue>
    </source>
</reference>